<evidence type="ECO:0000256" key="6">
    <source>
        <dbReference type="ARBA" id="ARBA00022962"/>
    </source>
</evidence>
<evidence type="ECO:0000259" key="9">
    <source>
        <dbReference type="Pfam" id="PF07685"/>
    </source>
</evidence>
<dbReference type="Gene3D" id="3.40.50.300">
    <property type="entry name" value="P-loop containing nucleotide triphosphate hydrolases"/>
    <property type="match status" value="1"/>
</dbReference>
<comment type="miscellaneous">
    <text evidence="7">The a and c carboxylates of cobyrinate are activated for nucleophilic attack via formation of a phosphorylated intermediate by ATP. CbiA catalyzes first the amidation of the c-carboxylate, and then that of the a-carboxylate.</text>
</comment>
<feature type="domain" description="CobB/CobQ-like glutamine amidotransferase" evidence="9">
    <location>
        <begin position="251"/>
        <end position="441"/>
    </location>
</feature>
<reference evidence="10 11" key="1">
    <citation type="submission" date="2015-07" db="EMBL/GenBank/DDBJ databases">
        <title>Whole genome sequence of Herpetosiphon geysericola DSM 7119.</title>
        <authorList>
            <person name="Hemp J."/>
            <person name="Ward L.M."/>
            <person name="Pace L.A."/>
            <person name="Fischer W.W."/>
        </authorList>
    </citation>
    <scope>NUCLEOTIDE SEQUENCE [LARGE SCALE GENOMIC DNA]</scope>
    <source>
        <strain evidence="10 11">DSM 7119</strain>
    </source>
</reference>
<organism evidence="10 11">
    <name type="scientific">Herpetosiphon geysericola</name>
    <dbReference type="NCBI Taxonomy" id="70996"/>
    <lineage>
        <taxon>Bacteria</taxon>
        <taxon>Bacillati</taxon>
        <taxon>Chloroflexota</taxon>
        <taxon>Chloroflexia</taxon>
        <taxon>Herpetosiphonales</taxon>
        <taxon>Herpetosiphonaceae</taxon>
        <taxon>Herpetosiphon</taxon>
    </lineage>
</organism>
<name>A0A0P6Z2K0_9CHLR</name>
<dbReference type="NCBIfam" id="TIGR00379">
    <property type="entry name" value="cobB"/>
    <property type="match status" value="1"/>
</dbReference>
<dbReference type="SUPFAM" id="SSF52540">
    <property type="entry name" value="P-loop containing nucleoside triphosphate hydrolases"/>
    <property type="match status" value="1"/>
</dbReference>
<dbReference type="PATRIC" id="fig|70996.4.peg.1256"/>
<dbReference type="Pfam" id="PF01656">
    <property type="entry name" value="CbiA"/>
    <property type="match status" value="1"/>
</dbReference>
<sequence>MTARVIIAAAHSGSGKTLLTAGLIGALRQRGLSIEPFKCGPDYIDPGHHSLVAQRQCRNLDAWLFSAEQLQRHFCQIAANADLAVIEGVMGLFDGYGALDDTGSTAHIARLLQAPVVLVVDAGGMARSAAALVAGFQHFDPQVQIGAVLLNKVGSARHADLCASAIEQHTGIPCLGYLPRQAQFKLPERHLGLVTADSAKQTILATLESVATTLNSTCQLDRLLALAQTAPAIDLEPLERTTIEYPQRPVIAVAYDPAFSFIYPEMHECLQAAGAEVALFSPITDQQLPAGCAGIILSGGYPELYAAELSVNQTMLNALRQAHASNIPIYAECGGLMYLTEAIVDHAGAAWPMVGLLPGASTMQQRVSLGYRTVHTCHDNLLFSANSHVRGHEFHYSRWENPDPSKAAYRVIAPNGTTQHHEGYQAGNLLASYIHLHWLANPSMAQRFVATCHAWAKAT</sequence>
<dbReference type="PANTHER" id="PTHR43873">
    <property type="entry name" value="COBYRINATE A,C-DIAMIDE SYNTHASE"/>
    <property type="match status" value="1"/>
</dbReference>
<dbReference type="InterPro" id="IPR004484">
    <property type="entry name" value="CbiA/CobB_synth"/>
</dbReference>
<dbReference type="GO" id="GO:0042242">
    <property type="term" value="F:cobyrinic acid a,c-diamide synthase activity"/>
    <property type="evidence" value="ECO:0007669"/>
    <property type="project" value="UniProtKB-UniRule"/>
</dbReference>
<dbReference type="GO" id="GO:0005524">
    <property type="term" value="F:ATP binding"/>
    <property type="evidence" value="ECO:0007669"/>
    <property type="project" value="UniProtKB-UniRule"/>
</dbReference>
<keyword evidence="7" id="KW-0169">Cobalamin biosynthesis</keyword>
<dbReference type="Proteomes" id="UP000050277">
    <property type="component" value="Unassembled WGS sequence"/>
</dbReference>
<evidence type="ECO:0000313" key="11">
    <source>
        <dbReference type="Proteomes" id="UP000050277"/>
    </source>
</evidence>
<dbReference type="RefSeq" id="WP_054532726.1">
    <property type="nucleotide sequence ID" value="NZ_LGKP01000005.1"/>
</dbReference>
<dbReference type="OrthoDB" id="9764035at2"/>
<dbReference type="CDD" id="cd05388">
    <property type="entry name" value="CobB_N"/>
    <property type="match status" value="1"/>
</dbReference>
<evidence type="ECO:0000256" key="4">
    <source>
        <dbReference type="ARBA" id="ARBA00022840"/>
    </source>
</evidence>
<dbReference type="EMBL" id="LGKP01000005">
    <property type="protein sequence ID" value="KPL91431.1"/>
    <property type="molecule type" value="Genomic_DNA"/>
</dbReference>
<dbReference type="EC" id="6.3.5.11" evidence="7"/>
<keyword evidence="6 7" id="KW-0315">Glutamine amidotransferase</keyword>
<dbReference type="UniPathway" id="UPA00148">
    <property type="reaction ID" value="UER00231"/>
</dbReference>
<evidence type="ECO:0000256" key="2">
    <source>
        <dbReference type="ARBA" id="ARBA00022598"/>
    </source>
</evidence>
<comment type="function">
    <text evidence="7">Catalyzes the ATP-dependent amidation of the two carboxylate groups at positions a and c of cobyrinate, using either L-glutamine or ammonia as the nitrogen source.</text>
</comment>
<keyword evidence="11" id="KW-1185">Reference proteome</keyword>
<dbReference type="CDD" id="cd03130">
    <property type="entry name" value="GATase1_CobB"/>
    <property type="match status" value="1"/>
</dbReference>
<protein>
    <recommendedName>
        <fullName evidence="7">Cobyrinate a,c-diamide synthase</fullName>
        <ecNumber evidence="7">6.3.5.11</ecNumber>
    </recommendedName>
    <alternativeName>
        <fullName evidence="7">Cobyrinic acid a,c-diamide synthetase</fullName>
    </alternativeName>
</protein>
<accession>A0A0P6Z2K0</accession>
<dbReference type="InterPro" id="IPR011698">
    <property type="entry name" value="GATase_3"/>
</dbReference>
<evidence type="ECO:0000313" key="10">
    <source>
        <dbReference type="EMBL" id="KPL91431.1"/>
    </source>
</evidence>
<comment type="pathway">
    <text evidence="7">Cofactor biosynthesis; adenosylcobalamin biosynthesis; cob(II)yrinate a,c-diamide from sirohydrochlorin (anaerobic route): step 10/10.</text>
</comment>
<dbReference type="GO" id="GO:0009236">
    <property type="term" value="P:cobalamin biosynthetic process"/>
    <property type="evidence" value="ECO:0007669"/>
    <property type="project" value="UniProtKB-UniRule"/>
</dbReference>
<comment type="domain">
    <text evidence="7">Comprises of two domains. The C-terminal domain contains the binding site for glutamine and catalyzes the hydrolysis of this substrate to glutamate and ammonia. The N-terminal domain is anticipated to bind ATP and cobyrinate and catalyzes the ultimate synthesis of the diamide product. The ammonia produced via the glutaminase domain is probably translocated to the adjacent domain via a molecular tunnel, where it reacts with an activated intermediate.</text>
</comment>
<evidence type="ECO:0000256" key="7">
    <source>
        <dbReference type="HAMAP-Rule" id="MF_00027"/>
    </source>
</evidence>
<dbReference type="Pfam" id="PF07685">
    <property type="entry name" value="GATase_3"/>
    <property type="match status" value="1"/>
</dbReference>
<dbReference type="NCBIfam" id="NF002204">
    <property type="entry name" value="PRK01077.1"/>
    <property type="match status" value="1"/>
</dbReference>
<feature type="active site" description="Nucleophile" evidence="7">
    <location>
        <position position="333"/>
    </location>
</feature>
<proteinExistence type="inferred from homology"/>
<keyword evidence="5 7" id="KW-0460">Magnesium</keyword>
<comment type="catalytic activity">
    <reaction evidence="7">
        <text>cob(II)yrinate + 2 L-glutamine + 2 ATP + 2 H2O = cob(II)yrinate a,c diamide + 2 L-glutamate + 2 ADP + 2 phosphate + 2 H(+)</text>
        <dbReference type="Rhea" id="RHEA:26289"/>
        <dbReference type="ChEBI" id="CHEBI:15377"/>
        <dbReference type="ChEBI" id="CHEBI:15378"/>
        <dbReference type="ChEBI" id="CHEBI:29985"/>
        <dbReference type="ChEBI" id="CHEBI:30616"/>
        <dbReference type="ChEBI" id="CHEBI:43474"/>
        <dbReference type="ChEBI" id="CHEBI:58359"/>
        <dbReference type="ChEBI" id="CHEBI:58537"/>
        <dbReference type="ChEBI" id="CHEBI:58894"/>
        <dbReference type="ChEBI" id="CHEBI:456216"/>
        <dbReference type="EC" id="6.3.5.11"/>
    </reaction>
</comment>
<dbReference type="PANTHER" id="PTHR43873:SF1">
    <property type="entry name" value="COBYRINATE A,C-DIAMIDE SYNTHASE"/>
    <property type="match status" value="1"/>
</dbReference>
<feature type="site" description="Increases nucleophilicity of active site Cys" evidence="7">
    <location>
        <position position="435"/>
    </location>
</feature>
<comment type="similarity">
    <text evidence="7">Belongs to the CobB/CbiA family.</text>
</comment>
<evidence type="ECO:0000256" key="5">
    <source>
        <dbReference type="ARBA" id="ARBA00022842"/>
    </source>
</evidence>
<comment type="caution">
    <text evidence="10">The sequence shown here is derived from an EMBL/GenBank/DDBJ whole genome shotgun (WGS) entry which is preliminary data.</text>
</comment>
<evidence type="ECO:0000256" key="1">
    <source>
        <dbReference type="ARBA" id="ARBA00001946"/>
    </source>
</evidence>
<comment type="cofactor">
    <cofactor evidence="1 7">
        <name>Mg(2+)</name>
        <dbReference type="ChEBI" id="CHEBI:18420"/>
    </cofactor>
</comment>
<dbReference type="Gene3D" id="3.40.50.880">
    <property type="match status" value="1"/>
</dbReference>
<dbReference type="HAMAP" id="MF_00027">
    <property type="entry name" value="CobB_CbiA"/>
    <property type="match status" value="1"/>
</dbReference>
<dbReference type="SUPFAM" id="SSF52317">
    <property type="entry name" value="Class I glutamine amidotransferase-like"/>
    <property type="match status" value="1"/>
</dbReference>
<keyword evidence="3 7" id="KW-0547">Nucleotide-binding</keyword>
<gene>
    <name evidence="7" type="primary">cbiA</name>
    <name evidence="10" type="ORF">SE18_01895</name>
</gene>
<dbReference type="InterPro" id="IPR029062">
    <property type="entry name" value="Class_I_gatase-like"/>
</dbReference>
<dbReference type="InterPro" id="IPR027417">
    <property type="entry name" value="P-loop_NTPase"/>
</dbReference>
<dbReference type="AlphaFoldDB" id="A0A0P6Z2K0"/>
<keyword evidence="4 7" id="KW-0067">ATP-binding</keyword>
<dbReference type="PROSITE" id="PS51274">
    <property type="entry name" value="GATASE_COBBQ"/>
    <property type="match status" value="1"/>
</dbReference>
<evidence type="ECO:0000256" key="3">
    <source>
        <dbReference type="ARBA" id="ARBA00022741"/>
    </source>
</evidence>
<feature type="domain" description="CobQ/CobB/MinD/ParA nucleotide binding" evidence="8">
    <location>
        <begin position="5"/>
        <end position="191"/>
    </location>
</feature>
<evidence type="ECO:0000259" key="8">
    <source>
        <dbReference type="Pfam" id="PF01656"/>
    </source>
</evidence>
<dbReference type="InterPro" id="IPR002586">
    <property type="entry name" value="CobQ/CobB/MinD/ParA_Nub-bd_dom"/>
</dbReference>
<keyword evidence="2 7" id="KW-0436">Ligase</keyword>
<dbReference type="STRING" id="70996.SE18_01895"/>